<protein>
    <recommendedName>
        <fullName evidence="1">DprA winged helix domain-containing protein</fullName>
    </recommendedName>
</protein>
<evidence type="ECO:0000313" key="3">
    <source>
        <dbReference type="Proteomes" id="UP000005667"/>
    </source>
</evidence>
<evidence type="ECO:0000313" key="2">
    <source>
        <dbReference type="EMBL" id="CBS91325.1"/>
    </source>
</evidence>
<evidence type="ECO:0000259" key="1">
    <source>
        <dbReference type="Pfam" id="PF17782"/>
    </source>
</evidence>
<geneLocation type="plasmid" evidence="2 3">
    <name>AZO_p5</name>
</geneLocation>
<accession>G7ZIE1</accession>
<dbReference type="InterPro" id="IPR041614">
    <property type="entry name" value="DprA_WH"/>
</dbReference>
<dbReference type="RefSeq" id="WP_014250147.1">
    <property type="nucleotide sequence ID" value="NC_016624.1"/>
</dbReference>
<dbReference type="KEGG" id="ali:AZOLI_p50333"/>
<dbReference type="OrthoDB" id="7305911at2"/>
<dbReference type="Pfam" id="PF17782">
    <property type="entry name" value="WHD_DprA"/>
    <property type="match status" value="1"/>
</dbReference>
<name>G7ZIE1_AZOL4</name>
<dbReference type="AlphaFoldDB" id="G7ZIE1"/>
<dbReference type="InterPro" id="IPR036388">
    <property type="entry name" value="WH-like_DNA-bd_sf"/>
</dbReference>
<gene>
    <name evidence="2" type="ordered locus">AZOLI_p50333</name>
</gene>
<organism evidence="2 3">
    <name type="scientific">Azospirillum lipoferum (strain 4B)</name>
    <dbReference type="NCBI Taxonomy" id="862719"/>
    <lineage>
        <taxon>Bacteria</taxon>
        <taxon>Pseudomonadati</taxon>
        <taxon>Pseudomonadota</taxon>
        <taxon>Alphaproteobacteria</taxon>
        <taxon>Rhodospirillales</taxon>
        <taxon>Azospirillaceae</taxon>
        <taxon>Azospirillum</taxon>
    </lineage>
</organism>
<dbReference type="Gene3D" id="1.10.10.10">
    <property type="entry name" value="Winged helix-like DNA-binding domain superfamily/Winged helix DNA-binding domain"/>
    <property type="match status" value="1"/>
</dbReference>
<feature type="domain" description="DprA winged helix" evidence="1">
    <location>
        <begin position="98"/>
        <end position="157"/>
    </location>
</feature>
<dbReference type="InterPro" id="IPR036390">
    <property type="entry name" value="WH_DNA-bd_sf"/>
</dbReference>
<dbReference type="HOGENOM" id="CLU_1591234_0_0_5"/>
<dbReference type="Proteomes" id="UP000005667">
    <property type="component" value="Plasmid AZO_p5"/>
</dbReference>
<reference evidence="3" key="1">
    <citation type="journal article" date="2011" name="PLoS Genet.">
        <title>Azospirillum genomes reveal transition of bacteria from aquatic to terrestrial environments.</title>
        <authorList>
            <person name="Wisniewski-Dye F."/>
            <person name="Borziak K."/>
            <person name="Khalsa-Moyers G."/>
            <person name="Alexandre G."/>
            <person name="Sukharnikov L.O."/>
            <person name="Wuichet K."/>
            <person name="Hurst G.B."/>
            <person name="McDonald W.H."/>
            <person name="Robertson J.S."/>
            <person name="Barbe V."/>
            <person name="Calteau A."/>
            <person name="Rouy Z."/>
            <person name="Mangenot S."/>
            <person name="Prigent-Combaret C."/>
            <person name="Normand P."/>
            <person name="Boyer M."/>
            <person name="Siguier P."/>
            <person name="Dessaux Y."/>
            <person name="Elmerich C."/>
            <person name="Condemine G."/>
            <person name="Krishnen G."/>
            <person name="Kennedy I."/>
            <person name="Paterson A.H."/>
            <person name="Gonzalez V."/>
            <person name="Mavingui P."/>
            <person name="Zhulin I.B."/>
        </authorList>
    </citation>
    <scope>NUCLEOTIDE SEQUENCE [LARGE SCALE GENOMIC DNA]</scope>
    <source>
        <strain evidence="3">4B</strain>
    </source>
</reference>
<keyword evidence="3" id="KW-1185">Reference proteome</keyword>
<dbReference type="EMBL" id="FQ311873">
    <property type="protein sequence ID" value="CBS91325.1"/>
    <property type="molecule type" value="Genomic_DNA"/>
</dbReference>
<proteinExistence type="predicted"/>
<sequence length="182" mass="18729">MSALEPALRSLTDALLHAVGRRDWAVADAELETLAQEAVAAMVANRTEDLATLARLVVRCHTALALEEGLDGEAMHRLGQLRALALTVAAARGSPPPRPPGALRTPGTPTAAVLSALGSGPRTCPALVEATGLSAEQVGSALPELRAAGLVHSWPAGRLTVNALADGAESDGAEPRTVFRWA</sequence>
<keyword evidence="2" id="KW-0614">Plasmid</keyword>
<dbReference type="SUPFAM" id="SSF46785">
    <property type="entry name" value="Winged helix' DNA-binding domain"/>
    <property type="match status" value="1"/>
</dbReference>